<evidence type="ECO:0000313" key="3">
    <source>
        <dbReference type="Proteomes" id="UP001596545"/>
    </source>
</evidence>
<dbReference type="AlphaFoldDB" id="A0ABD6AG34"/>
<protein>
    <submittedName>
        <fullName evidence="2">Uncharacterized protein</fullName>
    </submittedName>
</protein>
<dbReference type="EMBL" id="JBHTBL010000001">
    <property type="protein sequence ID" value="MFC7323229.1"/>
    <property type="molecule type" value="Genomic_DNA"/>
</dbReference>
<dbReference type="Proteomes" id="UP001596545">
    <property type="component" value="Unassembled WGS sequence"/>
</dbReference>
<feature type="compositionally biased region" description="Acidic residues" evidence="1">
    <location>
        <begin position="74"/>
        <end position="94"/>
    </location>
</feature>
<evidence type="ECO:0000313" key="2">
    <source>
        <dbReference type="EMBL" id="MFC7323229.1"/>
    </source>
</evidence>
<feature type="region of interest" description="Disordered" evidence="1">
    <location>
        <begin position="62"/>
        <end position="97"/>
    </location>
</feature>
<sequence length="487" mass="54788">MDDDTPEFTERQRDLLEMLPATSRDIAEEFDVALTTVESHRNALKDKGVPLEFDRETNEWFVDGSPGWKASAADQDDGDDDEDTTFPEEPDPSDLTERERYILHQLQTATDTEELAEDLGESPSVVESYFQTLEAKGWQIYHDETADLFEIEGDHTLRSSEHKGTRTRKANRWWEKRHNELVKAWKRIDTPEIETTATDGNEDWVVHMTDLHAGDLVRGYDDSVVHQSEDLPPIIDYITDRSLALKEKHGSAYDTAYLLWGGDFVTNEGIYEGQHENLDQWLDEQTDTLHPPLMRQVKAYSQAFDNVVIICQAGNHGDIRASGSSKQANADLLLYKSIRNAVGELAEVGYCENVGFNIGRAGSPTPFWLRDGAIHGQLRHGQDRKPQAETSSRKKEWLSTVVDSLNFGQAVDIIWMGHYHVSGRIPWNGPPIFVTASPLPVGEYPRKLGEVDGLNEPDIATCHGVSDDGVTGVFPIDPRKFDGKIGE</sequence>
<name>A0ABD6AG34_9EURY</name>
<proteinExistence type="predicted"/>
<dbReference type="RefSeq" id="WP_256407329.1">
    <property type="nucleotide sequence ID" value="NZ_JANHDN010000001.1"/>
</dbReference>
<comment type="caution">
    <text evidence="2">The sequence shown here is derived from an EMBL/GenBank/DDBJ whole genome shotgun (WGS) entry which is preliminary data.</text>
</comment>
<keyword evidence="3" id="KW-1185">Reference proteome</keyword>
<accession>A0ABD6AG34</accession>
<dbReference type="SUPFAM" id="SSF56300">
    <property type="entry name" value="Metallo-dependent phosphatases"/>
    <property type="match status" value="1"/>
</dbReference>
<dbReference type="InterPro" id="IPR029052">
    <property type="entry name" value="Metallo-depent_PP-like"/>
</dbReference>
<evidence type="ECO:0000256" key="1">
    <source>
        <dbReference type="SAM" id="MobiDB-lite"/>
    </source>
</evidence>
<gene>
    <name evidence="2" type="ORF">ACFQMF_01415</name>
</gene>
<organism evidence="2 3">
    <name type="scientific">Halorubrum rutilum</name>
    <dbReference type="NCBI Taxonomy" id="1364933"/>
    <lineage>
        <taxon>Archaea</taxon>
        <taxon>Methanobacteriati</taxon>
        <taxon>Methanobacteriota</taxon>
        <taxon>Stenosarchaea group</taxon>
        <taxon>Halobacteria</taxon>
        <taxon>Halobacteriales</taxon>
        <taxon>Haloferacaceae</taxon>
        <taxon>Halorubrum</taxon>
    </lineage>
</organism>
<reference evidence="2 3" key="1">
    <citation type="journal article" date="2019" name="Int. J. Syst. Evol. Microbiol.">
        <title>The Global Catalogue of Microorganisms (GCM) 10K type strain sequencing project: providing services to taxonomists for standard genome sequencing and annotation.</title>
        <authorList>
            <consortium name="The Broad Institute Genomics Platform"/>
            <consortium name="The Broad Institute Genome Sequencing Center for Infectious Disease"/>
            <person name="Wu L."/>
            <person name="Ma J."/>
        </authorList>
    </citation>
    <scope>NUCLEOTIDE SEQUENCE [LARGE SCALE GENOMIC DNA]</scope>
    <source>
        <strain evidence="2 3">CGMCC 1.12554</strain>
    </source>
</reference>